<reference evidence="2 3" key="1">
    <citation type="submission" date="2020-08" db="EMBL/GenBank/DDBJ databases">
        <title>Genomic Encyclopedia of Type Strains, Phase IV (KMG-IV): sequencing the most valuable type-strain genomes for metagenomic binning, comparative biology and taxonomic classification.</title>
        <authorList>
            <person name="Goeker M."/>
        </authorList>
    </citation>
    <scope>NUCLEOTIDE SEQUENCE [LARGE SCALE GENOMIC DNA]</scope>
    <source>
        <strain evidence="2 3">DSM 29514</strain>
    </source>
</reference>
<protein>
    <submittedName>
        <fullName evidence="2">Uncharacterized protein</fullName>
    </submittedName>
</protein>
<evidence type="ECO:0000313" key="2">
    <source>
        <dbReference type="EMBL" id="MBB4142147.1"/>
    </source>
</evidence>
<evidence type="ECO:0000256" key="1">
    <source>
        <dbReference type="SAM" id="Phobius"/>
    </source>
</evidence>
<dbReference type="AlphaFoldDB" id="A0A7W6LF70"/>
<name>A0A7W6LF70_9HYPH</name>
<keyword evidence="1" id="KW-0472">Membrane</keyword>
<gene>
    <name evidence="2" type="ORF">GGQ72_000646</name>
</gene>
<feature type="transmembrane region" description="Helical" evidence="1">
    <location>
        <begin position="20"/>
        <end position="41"/>
    </location>
</feature>
<sequence>MDNYNLAADLLATFRASPDIIKALWLIVPPGFAFAVLKLLLSGRKAARLPAKIIDQGAATPSTAQLDLEPFAITHLSAPNLACVIDQPLRDRRD</sequence>
<keyword evidence="1" id="KW-0812">Transmembrane</keyword>
<dbReference type="EMBL" id="JACIEC010000001">
    <property type="protein sequence ID" value="MBB4142147.1"/>
    <property type="molecule type" value="Genomic_DNA"/>
</dbReference>
<keyword evidence="3" id="KW-1185">Reference proteome</keyword>
<dbReference type="RefSeq" id="WP_165135928.1">
    <property type="nucleotide sequence ID" value="NZ_CP049250.1"/>
</dbReference>
<comment type="caution">
    <text evidence="2">The sequence shown here is derived from an EMBL/GenBank/DDBJ whole genome shotgun (WGS) entry which is preliminary data.</text>
</comment>
<accession>A0A7W6LF70</accession>
<proteinExistence type="predicted"/>
<evidence type="ECO:0000313" key="3">
    <source>
        <dbReference type="Proteomes" id="UP000519897"/>
    </source>
</evidence>
<dbReference type="Proteomes" id="UP000519897">
    <property type="component" value="Unassembled WGS sequence"/>
</dbReference>
<keyword evidence="1" id="KW-1133">Transmembrane helix</keyword>
<organism evidence="2 3">
    <name type="scientific">Rhizobium rhizoryzae</name>
    <dbReference type="NCBI Taxonomy" id="451876"/>
    <lineage>
        <taxon>Bacteria</taxon>
        <taxon>Pseudomonadati</taxon>
        <taxon>Pseudomonadota</taxon>
        <taxon>Alphaproteobacteria</taxon>
        <taxon>Hyphomicrobiales</taxon>
        <taxon>Rhizobiaceae</taxon>
        <taxon>Rhizobium/Agrobacterium group</taxon>
        <taxon>Rhizobium</taxon>
    </lineage>
</organism>